<comment type="caution">
    <text evidence="8">The sequence shown here is derived from an EMBL/GenBank/DDBJ whole genome shotgun (WGS) entry which is preliminary data.</text>
</comment>
<keyword evidence="3" id="KW-0547">Nucleotide-binding</keyword>
<dbReference type="EMBL" id="MU151051">
    <property type="protein sequence ID" value="KAF9454980.1"/>
    <property type="molecule type" value="Genomic_DNA"/>
</dbReference>
<evidence type="ECO:0000259" key="7">
    <source>
        <dbReference type="Pfam" id="PF12627"/>
    </source>
</evidence>
<dbReference type="Proteomes" id="UP000807342">
    <property type="component" value="Unassembled WGS sequence"/>
</dbReference>
<dbReference type="GO" id="GO:0000166">
    <property type="term" value="F:nucleotide binding"/>
    <property type="evidence" value="ECO:0007669"/>
    <property type="project" value="UniProtKB-KW"/>
</dbReference>
<evidence type="ECO:0000256" key="2">
    <source>
        <dbReference type="ARBA" id="ARBA00022679"/>
    </source>
</evidence>
<evidence type="ECO:0000256" key="4">
    <source>
        <dbReference type="ARBA" id="ARBA00022884"/>
    </source>
</evidence>
<dbReference type="Pfam" id="PF01743">
    <property type="entry name" value="PolyA_pol"/>
    <property type="match status" value="1"/>
</dbReference>
<gene>
    <name evidence="8" type="ORF">P691DRAFT_792086</name>
</gene>
<dbReference type="Pfam" id="PF12627">
    <property type="entry name" value="PolyA_pol_RNAbd"/>
    <property type="match status" value="1"/>
</dbReference>
<evidence type="ECO:0000256" key="5">
    <source>
        <dbReference type="RuleBase" id="RU003953"/>
    </source>
</evidence>
<keyword evidence="4 5" id="KW-0694">RNA-binding</keyword>
<accession>A0A9P5XQC8</accession>
<dbReference type="InterPro" id="IPR002646">
    <property type="entry name" value="PolA_pol_head_dom"/>
</dbReference>
<keyword evidence="2 5" id="KW-0808">Transferase</keyword>
<dbReference type="GO" id="GO:0052929">
    <property type="term" value="F:ATP:3'-cytidine-cytidine-tRNA adenylyltransferase activity"/>
    <property type="evidence" value="ECO:0007669"/>
    <property type="project" value="TreeGrafter"/>
</dbReference>
<name>A0A9P5XQC8_9AGAR</name>
<dbReference type="InterPro" id="IPR043519">
    <property type="entry name" value="NT_sf"/>
</dbReference>
<reference evidence="8" key="1">
    <citation type="submission" date="2020-11" db="EMBL/GenBank/DDBJ databases">
        <authorList>
            <consortium name="DOE Joint Genome Institute"/>
            <person name="Ahrendt S."/>
            <person name="Riley R."/>
            <person name="Andreopoulos W."/>
            <person name="Labutti K."/>
            <person name="Pangilinan J."/>
            <person name="Ruiz-Duenas F.J."/>
            <person name="Barrasa J.M."/>
            <person name="Sanchez-Garcia M."/>
            <person name="Camarero S."/>
            <person name="Miyauchi S."/>
            <person name="Serrano A."/>
            <person name="Linde D."/>
            <person name="Babiker R."/>
            <person name="Drula E."/>
            <person name="Ayuso-Fernandez I."/>
            <person name="Pacheco R."/>
            <person name="Padilla G."/>
            <person name="Ferreira P."/>
            <person name="Barriuso J."/>
            <person name="Kellner H."/>
            <person name="Castanera R."/>
            <person name="Alfaro M."/>
            <person name="Ramirez L."/>
            <person name="Pisabarro A.G."/>
            <person name="Kuo A."/>
            <person name="Tritt A."/>
            <person name="Lipzen A."/>
            <person name="He G."/>
            <person name="Yan M."/>
            <person name="Ng V."/>
            <person name="Cullen D."/>
            <person name="Martin F."/>
            <person name="Rosso M.-N."/>
            <person name="Henrissat B."/>
            <person name="Hibbett D."/>
            <person name="Martinez A.T."/>
            <person name="Grigoriev I.V."/>
        </authorList>
    </citation>
    <scope>NUCLEOTIDE SEQUENCE</scope>
    <source>
        <strain evidence="8">MF-IS2</strain>
    </source>
</reference>
<dbReference type="InterPro" id="IPR032828">
    <property type="entry name" value="PolyA_RNA-bd"/>
</dbReference>
<evidence type="ECO:0000256" key="1">
    <source>
        <dbReference type="ARBA" id="ARBA00007265"/>
    </source>
</evidence>
<keyword evidence="9" id="KW-1185">Reference proteome</keyword>
<dbReference type="Gene3D" id="3.30.460.10">
    <property type="entry name" value="Beta Polymerase, domain 2"/>
    <property type="match status" value="1"/>
</dbReference>
<evidence type="ECO:0000313" key="8">
    <source>
        <dbReference type="EMBL" id="KAF9454980.1"/>
    </source>
</evidence>
<organism evidence="8 9">
    <name type="scientific">Macrolepiota fuliginosa MF-IS2</name>
    <dbReference type="NCBI Taxonomy" id="1400762"/>
    <lineage>
        <taxon>Eukaryota</taxon>
        <taxon>Fungi</taxon>
        <taxon>Dikarya</taxon>
        <taxon>Basidiomycota</taxon>
        <taxon>Agaricomycotina</taxon>
        <taxon>Agaricomycetes</taxon>
        <taxon>Agaricomycetidae</taxon>
        <taxon>Agaricales</taxon>
        <taxon>Agaricineae</taxon>
        <taxon>Agaricaceae</taxon>
        <taxon>Macrolepiota</taxon>
    </lineage>
</organism>
<evidence type="ECO:0000256" key="3">
    <source>
        <dbReference type="ARBA" id="ARBA00022741"/>
    </source>
</evidence>
<dbReference type="GO" id="GO:0005739">
    <property type="term" value="C:mitochondrion"/>
    <property type="evidence" value="ECO:0007669"/>
    <property type="project" value="UniProtKB-ARBA"/>
</dbReference>
<dbReference type="Gene3D" id="1.10.3090.10">
    <property type="entry name" value="cca-adding enzyme, domain 2"/>
    <property type="match status" value="1"/>
</dbReference>
<dbReference type="GO" id="GO:0001680">
    <property type="term" value="P:tRNA 3'-terminal CCA addition"/>
    <property type="evidence" value="ECO:0007669"/>
    <property type="project" value="UniProtKB-ARBA"/>
</dbReference>
<dbReference type="PANTHER" id="PTHR13734:SF5">
    <property type="entry name" value="CCA TRNA NUCLEOTIDYLTRANSFERASE, MITOCHONDRIAL"/>
    <property type="match status" value="1"/>
</dbReference>
<dbReference type="SUPFAM" id="SSF81301">
    <property type="entry name" value="Nucleotidyltransferase"/>
    <property type="match status" value="1"/>
</dbReference>
<dbReference type="FunFam" id="3.30.460.10:FF:000019">
    <property type="entry name" value="tRNA nucleotidyltransferase cca2"/>
    <property type="match status" value="1"/>
</dbReference>
<proteinExistence type="inferred from homology"/>
<dbReference type="GO" id="GO:0003723">
    <property type="term" value="F:RNA binding"/>
    <property type="evidence" value="ECO:0007669"/>
    <property type="project" value="UniProtKB-KW"/>
</dbReference>
<dbReference type="SUPFAM" id="SSF81891">
    <property type="entry name" value="Poly A polymerase C-terminal region-like"/>
    <property type="match status" value="1"/>
</dbReference>
<protein>
    <recommendedName>
        <fullName evidence="10">Poly A polymerase head domain-containing protein</fullName>
    </recommendedName>
</protein>
<evidence type="ECO:0008006" key="10">
    <source>
        <dbReference type="Google" id="ProtNLM"/>
    </source>
</evidence>
<feature type="domain" description="Poly A polymerase head" evidence="6">
    <location>
        <begin position="33"/>
        <end position="172"/>
    </location>
</feature>
<dbReference type="PANTHER" id="PTHR13734">
    <property type="entry name" value="TRNA-NUCLEOTIDYLTRANSFERASE"/>
    <property type="match status" value="1"/>
</dbReference>
<sequence length="540" mass="60685">MDIRLTEEEDRICQLLDNYVKETQKDAPTKTVCRIAGGWVRDKLLGSQSSDIDIALSNVMGLAFAEGLAVYAREKGVETGTISKIAQNPEQSKHLETATFKVFGHDIDLVNLRSEEYTSDSRIPTGISFGTPLEDAQRRDITINALFYNVHSREVEDFTGQGRNDLRDGIIRTPLPPCTTFLDDPLRVLRCIRFASRLGFKIVQEIEDAAKDPVIQKAIINKVTRERVGEELTKMMRGRDPLRAIELIHNLSLYDPVFFVIPDSFSSTFSGKPGSPRSGLTAASVLHYILESEHRADSKLPQLHTLFYEAVKHDPTCYPRLYLATALTPYKHLTYRDKKDKSRLFVELVIRESLKLGAQSHFLDGIPLLFSACDVITSAVADPRKLHPTSERVGIGLFLREKAVHNSATGSHWTSSFLFSLVQDLVGSCDAESNVLNAEQASLIIEKYNNFAQKVENLKLQDAGDMRPLLDGRQTVAALEAKKPGAWVGQVLNKIIEWQLEHPEGTRDECIDWLRQQRGAGRLQIDDNTSEPANKRPRKY</sequence>
<evidence type="ECO:0000259" key="6">
    <source>
        <dbReference type="Pfam" id="PF01743"/>
    </source>
</evidence>
<dbReference type="CDD" id="cd05398">
    <property type="entry name" value="NT_ClassII-CCAase"/>
    <property type="match status" value="1"/>
</dbReference>
<dbReference type="GO" id="GO:0052927">
    <property type="term" value="F:CC tRNA cytidylyltransferase activity"/>
    <property type="evidence" value="ECO:0007669"/>
    <property type="project" value="TreeGrafter"/>
</dbReference>
<dbReference type="OrthoDB" id="445712at2759"/>
<comment type="similarity">
    <text evidence="1 5">Belongs to the tRNA nucleotidyltransferase/poly(A) polymerase family.</text>
</comment>
<feature type="domain" description="tRNA nucleotidyltransferase/poly(A) polymerase RNA and SrmB- binding" evidence="7">
    <location>
        <begin position="216"/>
        <end position="258"/>
    </location>
</feature>
<evidence type="ECO:0000313" key="9">
    <source>
        <dbReference type="Proteomes" id="UP000807342"/>
    </source>
</evidence>
<dbReference type="AlphaFoldDB" id="A0A9P5XQC8"/>